<proteinExistence type="predicted"/>
<reference evidence="4 5" key="1">
    <citation type="submission" date="2020-08" db="EMBL/GenBank/DDBJ databases">
        <title>Sequencing the genomes of 1000 actinobacteria strains.</title>
        <authorList>
            <person name="Klenk H.-P."/>
        </authorList>
    </citation>
    <scope>NUCLEOTIDE SEQUENCE [LARGE SCALE GENOMIC DNA]</scope>
    <source>
        <strain evidence="4 5">DSM 46659</strain>
    </source>
</reference>
<evidence type="ECO:0000259" key="2">
    <source>
        <dbReference type="Pfam" id="PF23493"/>
    </source>
</evidence>
<keyword evidence="1" id="KW-0472">Membrane</keyword>
<dbReference type="Proteomes" id="UP000546642">
    <property type="component" value="Unassembled WGS sequence"/>
</dbReference>
<keyword evidence="1" id="KW-0812">Transmembrane</keyword>
<dbReference type="EMBL" id="JACHDS010000001">
    <property type="protein sequence ID" value="MBB6171400.1"/>
    <property type="molecule type" value="Genomic_DNA"/>
</dbReference>
<name>A0A7W9YFV4_9ACTN</name>
<evidence type="ECO:0000313" key="4">
    <source>
        <dbReference type="EMBL" id="MBB6171400.1"/>
    </source>
</evidence>
<protein>
    <submittedName>
        <fullName evidence="4">Uncharacterized protein</fullName>
    </submittedName>
</protein>
<feature type="transmembrane region" description="Helical" evidence="1">
    <location>
        <begin position="14"/>
        <end position="38"/>
    </location>
</feature>
<organism evidence="4 5">
    <name type="scientific">Nocardiopsis mwathae</name>
    <dbReference type="NCBI Taxonomy" id="1472723"/>
    <lineage>
        <taxon>Bacteria</taxon>
        <taxon>Bacillati</taxon>
        <taxon>Actinomycetota</taxon>
        <taxon>Actinomycetes</taxon>
        <taxon>Streptosporangiales</taxon>
        <taxon>Nocardiopsidaceae</taxon>
        <taxon>Nocardiopsis</taxon>
    </lineage>
</organism>
<evidence type="ECO:0000313" key="5">
    <source>
        <dbReference type="Proteomes" id="UP000546642"/>
    </source>
</evidence>
<dbReference type="AlphaFoldDB" id="A0A7W9YFV4"/>
<dbReference type="InterPro" id="IPR056411">
    <property type="entry name" value="CysS_C"/>
</dbReference>
<dbReference type="Pfam" id="PF23494">
    <property type="entry name" value="bPH_10"/>
    <property type="match status" value="1"/>
</dbReference>
<comment type="caution">
    <text evidence="4">The sequence shown here is derived from an EMBL/GenBank/DDBJ whole genome shotgun (WGS) entry which is preliminary data.</text>
</comment>
<gene>
    <name evidence="4" type="ORF">HNR23_001460</name>
</gene>
<evidence type="ECO:0000256" key="1">
    <source>
        <dbReference type="SAM" id="Phobius"/>
    </source>
</evidence>
<evidence type="ECO:0000259" key="3">
    <source>
        <dbReference type="Pfam" id="PF23494"/>
    </source>
</evidence>
<dbReference type="InterPro" id="IPR057798">
    <property type="entry name" value="PH_YqeB"/>
</dbReference>
<accession>A0A7W9YFV4</accession>
<sequence>MSRPENTTVVREHVWWIGLPLIGAGLGWLLRSVAGWVASLEWAPFQGPFKLVAALPEPVATIGALALGAAAGLVLAVLWWAESLTVTVTDDGVELKRGDSAQDFRRSSVHAAFLDGGHLVLLGGGTRELAREKCDLDAAALAGAFTARGYAWLADGDPHREEFRRWVEGAPELSASADALFRARQRALEEKDGDDAAELRRELAKLGIVVREEKKRQYWRAADTGDRP</sequence>
<feature type="domain" description="Cysteinyl-tRNA ligase anticodon binding" evidence="2">
    <location>
        <begin position="171"/>
        <end position="220"/>
    </location>
</feature>
<dbReference type="Pfam" id="PF23493">
    <property type="entry name" value="CysS_C"/>
    <property type="match status" value="1"/>
</dbReference>
<keyword evidence="1" id="KW-1133">Transmembrane helix</keyword>
<keyword evidence="5" id="KW-1185">Reference proteome</keyword>
<feature type="transmembrane region" description="Helical" evidence="1">
    <location>
        <begin position="59"/>
        <end position="81"/>
    </location>
</feature>
<dbReference type="RefSeq" id="WP_184074676.1">
    <property type="nucleotide sequence ID" value="NZ_JACHDS010000001.1"/>
</dbReference>
<feature type="domain" description="YqeB PH" evidence="3">
    <location>
        <begin position="12"/>
        <end position="152"/>
    </location>
</feature>